<organism evidence="1 2">
    <name type="scientific">Paenibacillus glycanilyticus</name>
    <dbReference type="NCBI Taxonomy" id="126569"/>
    <lineage>
        <taxon>Bacteria</taxon>
        <taxon>Bacillati</taxon>
        <taxon>Bacillota</taxon>
        <taxon>Bacilli</taxon>
        <taxon>Bacillales</taxon>
        <taxon>Paenibacillaceae</taxon>
        <taxon>Paenibacillus</taxon>
    </lineage>
</organism>
<dbReference type="Proteomes" id="UP001157114">
    <property type="component" value="Unassembled WGS sequence"/>
</dbReference>
<sequence>MSTRLFLCEYHDTFSKSRLFVTYSIKYLQYWKQEYAEYASSFSALNDLLIRFTVRLAELSSAIQDCSHQDEREVSRAQIEKVLYEIERKMDSISFSLPALGLGWQLEMECICRLFDYAYQELLEVLGSFKRYTYSLYEKLEILEAVRG</sequence>
<reference evidence="1 2" key="1">
    <citation type="submission" date="2023-03" db="EMBL/GenBank/DDBJ databases">
        <title>Draft genome sequence of the bacteria which degrade cell wall of Tricholomamatutake.</title>
        <authorList>
            <person name="Konishi Y."/>
            <person name="Fukuta Y."/>
            <person name="Shirasaka N."/>
        </authorList>
    </citation>
    <scope>NUCLEOTIDE SEQUENCE [LARGE SCALE GENOMIC DNA]</scope>
    <source>
        <strain evidence="2">mu1</strain>
    </source>
</reference>
<comment type="caution">
    <text evidence="1">The sequence shown here is derived from an EMBL/GenBank/DDBJ whole genome shotgun (WGS) entry which is preliminary data.</text>
</comment>
<evidence type="ECO:0000313" key="2">
    <source>
        <dbReference type="Proteomes" id="UP001157114"/>
    </source>
</evidence>
<dbReference type="RefSeq" id="WP_284238503.1">
    <property type="nucleotide sequence ID" value="NZ_BSSQ01000008.1"/>
</dbReference>
<gene>
    <name evidence="1" type="ORF">MU1_20990</name>
</gene>
<accession>A0ABQ6G9Y8</accession>
<dbReference type="EMBL" id="BSSQ01000008">
    <property type="protein sequence ID" value="GLX67754.1"/>
    <property type="molecule type" value="Genomic_DNA"/>
</dbReference>
<proteinExistence type="predicted"/>
<name>A0ABQ6G9Y8_9BACL</name>
<evidence type="ECO:0000313" key="1">
    <source>
        <dbReference type="EMBL" id="GLX67754.1"/>
    </source>
</evidence>
<keyword evidence="2" id="KW-1185">Reference proteome</keyword>
<protein>
    <submittedName>
        <fullName evidence="1">Uncharacterized protein</fullName>
    </submittedName>
</protein>